<feature type="region of interest" description="Disordered" evidence="1">
    <location>
        <begin position="444"/>
        <end position="523"/>
    </location>
</feature>
<name>A0AAE0GK53_9CHLO</name>
<sequence>MNAQVVLPLVDMTPPKRPDLPRRVDPVVCLQSEIFGPGLECDWLRHTPLSTSEERFAASGIRHEHIHDNDESPVRSQPPSPRPPADLPRHRIPTRAEIEAQCRSQVCSLEGGRRSSLPLLTPAVQEKSEHLLEQFYKEPDPWKGGHAKWVTDWTRSPSRVNAGDHPSMDTPLDYHWSDQRLYLDRHHIARLCRILQNPAQDMPSRPSCEHVCVEFARCLEQKWVNMHQLMAPNWLYVDQKLTHDDQKDCWVLDGDYMTHVPSSASKQDVVRPREVISRVQCDYNPIQKLQNTLQSLLKYPSGEVTGTLMWDLRKRVFCVQPSAATQQLDLLHCTLSHVRVFNSEEVLGELQLPHWYESTGVWTYQLLRYLCPVDIEALSDGILRQYTRHGGERPPLELVFSDSSTKYYPVGDGLGGPGKVFSENAAAQEYVRLGEMRKMLKSVDTRRQGHEALDADAKRRPPPPDDMARLRLTKRAPAQPPVPAAVAGPSRAVAVPSQAIAGPSRAAAVPPQAAAGPSRARRP</sequence>
<organism evidence="2 3">
    <name type="scientific">Cymbomonas tetramitiformis</name>
    <dbReference type="NCBI Taxonomy" id="36881"/>
    <lineage>
        <taxon>Eukaryota</taxon>
        <taxon>Viridiplantae</taxon>
        <taxon>Chlorophyta</taxon>
        <taxon>Pyramimonadophyceae</taxon>
        <taxon>Pyramimonadales</taxon>
        <taxon>Pyramimonadaceae</taxon>
        <taxon>Cymbomonas</taxon>
    </lineage>
</organism>
<feature type="compositionally biased region" description="Low complexity" evidence="1">
    <location>
        <begin position="484"/>
        <end position="496"/>
    </location>
</feature>
<evidence type="ECO:0000256" key="1">
    <source>
        <dbReference type="SAM" id="MobiDB-lite"/>
    </source>
</evidence>
<feature type="compositionally biased region" description="Low complexity" evidence="1">
    <location>
        <begin position="503"/>
        <end position="517"/>
    </location>
</feature>
<comment type="caution">
    <text evidence="2">The sequence shown here is derived from an EMBL/GenBank/DDBJ whole genome shotgun (WGS) entry which is preliminary data.</text>
</comment>
<feature type="compositionally biased region" description="Basic and acidic residues" evidence="1">
    <location>
        <begin position="444"/>
        <end position="469"/>
    </location>
</feature>
<protein>
    <submittedName>
        <fullName evidence="2">Uncharacterized protein</fullName>
    </submittedName>
</protein>
<feature type="region of interest" description="Disordered" evidence="1">
    <location>
        <begin position="66"/>
        <end position="89"/>
    </location>
</feature>
<dbReference type="EMBL" id="LGRX02005233">
    <property type="protein sequence ID" value="KAK3278886.1"/>
    <property type="molecule type" value="Genomic_DNA"/>
</dbReference>
<reference evidence="2 3" key="1">
    <citation type="journal article" date="2015" name="Genome Biol. Evol.">
        <title>Comparative Genomics of a Bacterivorous Green Alga Reveals Evolutionary Causalities and Consequences of Phago-Mixotrophic Mode of Nutrition.</title>
        <authorList>
            <person name="Burns J.A."/>
            <person name="Paasch A."/>
            <person name="Narechania A."/>
            <person name="Kim E."/>
        </authorList>
    </citation>
    <scope>NUCLEOTIDE SEQUENCE [LARGE SCALE GENOMIC DNA]</scope>
    <source>
        <strain evidence="2 3">PLY_AMNH</strain>
    </source>
</reference>
<evidence type="ECO:0000313" key="3">
    <source>
        <dbReference type="Proteomes" id="UP001190700"/>
    </source>
</evidence>
<accession>A0AAE0GK53</accession>
<feature type="compositionally biased region" description="Pro residues" evidence="1">
    <location>
        <begin position="76"/>
        <end position="86"/>
    </location>
</feature>
<keyword evidence="3" id="KW-1185">Reference proteome</keyword>
<dbReference type="AlphaFoldDB" id="A0AAE0GK53"/>
<gene>
    <name evidence="2" type="ORF">CYMTET_13200</name>
</gene>
<evidence type="ECO:0000313" key="2">
    <source>
        <dbReference type="EMBL" id="KAK3278886.1"/>
    </source>
</evidence>
<proteinExistence type="predicted"/>
<dbReference type="Proteomes" id="UP001190700">
    <property type="component" value="Unassembled WGS sequence"/>
</dbReference>